<sequence>MLSILTEADFFTNPQARAWMLTPAFDEAYSNAVLRGICAHYGVSVPTTGGNAPTPSKPSEPKSDDVGKSLLRVLAEDLWVYDKPDWSARAFTVKKGEAFTVSRELTINGSKMYQLISGLYITANSKYVEFDGVVASTPTKKTDQQLANEVRAGLHGNGDARKKSLGSRYDAVQAIINGSATKAPSKLAVRAGEGIVSYMKRAGMDSSMANRKRLAQQHGISNYRGTAAQNSRLLTLISR</sequence>
<dbReference type="InterPro" id="IPR044081">
    <property type="entry name" value="DUF5776"/>
</dbReference>
<organism evidence="2 3">
    <name type="scientific">Shouchella miscanthi</name>
    <dbReference type="NCBI Taxonomy" id="2598861"/>
    <lineage>
        <taxon>Bacteria</taxon>
        <taxon>Bacillati</taxon>
        <taxon>Bacillota</taxon>
        <taxon>Bacilli</taxon>
        <taxon>Bacillales</taxon>
        <taxon>Bacillaceae</taxon>
        <taxon>Shouchella</taxon>
    </lineage>
</organism>
<accession>A0ABU6NLI8</accession>
<dbReference type="Pfam" id="PF08230">
    <property type="entry name" value="CW_7"/>
    <property type="match status" value="1"/>
</dbReference>
<evidence type="ECO:0000313" key="3">
    <source>
        <dbReference type="Proteomes" id="UP001341820"/>
    </source>
</evidence>
<feature type="domain" description="Cpl-7 lysozyme C-terminal" evidence="1">
    <location>
        <begin position="142"/>
        <end position="181"/>
    </location>
</feature>
<dbReference type="SUPFAM" id="SSF158634">
    <property type="entry name" value="RPA2825-like"/>
    <property type="match status" value="1"/>
</dbReference>
<keyword evidence="3" id="KW-1185">Reference proteome</keyword>
<protein>
    <submittedName>
        <fullName evidence="2">DUF5776 domain-containing protein</fullName>
    </submittedName>
</protein>
<reference evidence="2 3" key="1">
    <citation type="submission" date="2023-03" db="EMBL/GenBank/DDBJ databases">
        <title>Bacillus Genome Sequencing.</title>
        <authorList>
            <person name="Dunlap C."/>
        </authorList>
    </citation>
    <scope>NUCLEOTIDE SEQUENCE [LARGE SCALE GENOMIC DNA]</scope>
    <source>
        <strain evidence="2 3">B-4107</strain>
    </source>
</reference>
<proteinExistence type="predicted"/>
<dbReference type="EMBL" id="JAROAS010000021">
    <property type="protein sequence ID" value="MED4128604.1"/>
    <property type="molecule type" value="Genomic_DNA"/>
</dbReference>
<dbReference type="Proteomes" id="UP001341820">
    <property type="component" value="Unassembled WGS sequence"/>
</dbReference>
<dbReference type="Pfam" id="PF19087">
    <property type="entry name" value="DUF5776"/>
    <property type="match status" value="1"/>
</dbReference>
<dbReference type="InterPro" id="IPR013168">
    <property type="entry name" value="Cpl_7_lyso_C"/>
</dbReference>
<dbReference type="RefSeq" id="WP_328237387.1">
    <property type="nucleotide sequence ID" value="NZ_JAROAS010000021.1"/>
</dbReference>
<name>A0ABU6NLI8_9BACI</name>
<evidence type="ECO:0000313" key="2">
    <source>
        <dbReference type="EMBL" id="MED4128604.1"/>
    </source>
</evidence>
<evidence type="ECO:0000259" key="1">
    <source>
        <dbReference type="SMART" id="SM01095"/>
    </source>
</evidence>
<dbReference type="SMART" id="SM01095">
    <property type="entry name" value="Cpl-7"/>
    <property type="match status" value="1"/>
</dbReference>
<comment type="caution">
    <text evidence="2">The sequence shown here is derived from an EMBL/GenBank/DDBJ whole genome shotgun (WGS) entry which is preliminary data.</text>
</comment>
<gene>
    <name evidence="2" type="ORF">P5F74_10705</name>
</gene>